<name>A0A4P6HLB4_9BACT</name>
<dbReference type="GO" id="GO:0051536">
    <property type="term" value="F:iron-sulfur cluster binding"/>
    <property type="evidence" value="ECO:0007669"/>
    <property type="project" value="UniProtKB-KW"/>
</dbReference>
<evidence type="ECO:0000313" key="7">
    <source>
        <dbReference type="EMBL" id="QAZ66700.1"/>
    </source>
</evidence>
<dbReference type="PANTHER" id="PTHR42934">
    <property type="entry name" value="GLYCOLATE OXIDASE SUBUNIT GLCD"/>
    <property type="match status" value="1"/>
</dbReference>
<dbReference type="KEGG" id="dcb:C3Y92_05360"/>
<dbReference type="InterPro" id="IPR017896">
    <property type="entry name" value="4Fe4S_Fe-S-bd"/>
</dbReference>
<dbReference type="AlphaFoldDB" id="A0A4P6HLB4"/>
<dbReference type="Pfam" id="PF01565">
    <property type="entry name" value="FAD_binding_4"/>
    <property type="match status" value="1"/>
</dbReference>
<evidence type="ECO:0000259" key="6">
    <source>
        <dbReference type="PROSITE" id="PS51387"/>
    </source>
</evidence>
<dbReference type="Gene3D" id="1.10.1060.10">
    <property type="entry name" value="Alpha-helical ferredoxin"/>
    <property type="match status" value="1"/>
</dbReference>
<dbReference type="EMBL" id="CP026538">
    <property type="protein sequence ID" value="QAZ66700.1"/>
    <property type="molecule type" value="Genomic_DNA"/>
</dbReference>
<dbReference type="Gene3D" id="3.30.465.10">
    <property type="match status" value="1"/>
</dbReference>
<sequence>MSERTPHISLPLERLVPRVLDITADELDSWPEDAKNLAVAVAAELFLVRSNPFINPGDVKASVEKRLAEANPKAWGDYPRTIKKAYKAFWDVYEADSRFRDNLVERLRQFLPDEAVVTAPNSLVECSTDATDLRMELPLCMLLPETEGQIRDILRLANELEFAIIPRGGGSGLTGGAVPTHSRAAILSLSKFKKILSIDLDAKTLCAQTGVITLTAIKAAEAKGLLFTVDPASKAASSLGGNIAENAGGPFAFEYGTTLDNIISYRMVEATGEIIEIRRVDHPRHKIQPEETAVFEILDEDGVVRDVVKLPGNEIRGKNLGKDVSNKYLGGLPGVQKEGVDGVITEACFALYDIPKYSRTLCLEFFGRSMKNAMCVIRDVVGLRNRIREEGDAVKISALEEFNSKYVRAISYAKKSGLYEGDPISVLLLQLDSDDEDAMLRAAADIVDIVDPYDNVDVFEAKDAKTAELYWEDRHKLSAISKRTSGFKINEDVVIPLSVVPEFAEFLEDLNLKCIARAYRTALQNAGRLPGIPASDEFIAMELEFCDRVLRGRISARDLSDSEVEVQTHYFFTDLASRYPRLKDRLAAIHAEMTATRIEVASHMHAGDGNCHVNIPVNSNDPEMMRQAWEAAEAVFETVTKLGGAVSGEHGIGITKIAFLAQDKIDALRAYKKRVDPKNIINPGKLTTRELAVEPYTFSFNRLIRDIKKTALPDKDLLISILSGIQFCNRCGKCKQVCPMFAPERGMLYHPRNKNISFGALIEAIYYSQITHGEPDAALLERLRGITDHCTACGKCTGVCSVKIQSGQVALGLRGFLDQQGHGGHPIKHKILNYLAEDPAGRVPKAAKLMAYGQQFHGKLMPLLPKFWRNRIENPGLRGPNPSLGLRNLAERLDLDKGSIFIPQEGREAPETVLYFPGCGASVFSSAIGLAAVHLLLRAEVAVLMPHTHLCCGYPLLAAGMGEAYRQNRERNRAALAALLDEAESLGLRPTYCLTSCGTCRESLEEHELKTLRPNLKHMDVTQFLMGRLDFPPAQDASPILYHAACHAEWADVPKTKAADMYKTALGKITGRPVALSPNCCGESGTGAMTTPAIYNRLRDRKRETLAENLAEAQESMPILVGCPSCKMGISRILSEMRDKHTVLHTLEYLAEALDGPKWKKLLAKAAKAARVRG</sequence>
<dbReference type="PROSITE" id="PS51387">
    <property type="entry name" value="FAD_PCMH"/>
    <property type="match status" value="1"/>
</dbReference>
<dbReference type="GO" id="GO:0046872">
    <property type="term" value="F:metal ion binding"/>
    <property type="evidence" value="ECO:0007669"/>
    <property type="project" value="UniProtKB-KW"/>
</dbReference>
<evidence type="ECO:0000256" key="4">
    <source>
        <dbReference type="ARBA" id="ARBA00023004"/>
    </source>
</evidence>
<organism evidence="7 8">
    <name type="scientific">Solidesulfovibrio carbinolicus</name>
    <dbReference type="NCBI Taxonomy" id="296842"/>
    <lineage>
        <taxon>Bacteria</taxon>
        <taxon>Pseudomonadati</taxon>
        <taxon>Thermodesulfobacteriota</taxon>
        <taxon>Desulfovibrionia</taxon>
        <taxon>Desulfovibrionales</taxon>
        <taxon>Desulfovibrionaceae</taxon>
        <taxon>Solidesulfovibrio</taxon>
    </lineage>
</organism>
<evidence type="ECO:0000256" key="2">
    <source>
        <dbReference type="ARBA" id="ARBA00022723"/>
    </source>
</evidence>
<accession>A0A4P6HLB4</accession>
<dbReference type="SUPFAM" id="SSF55103">
    <property type="entry name" value="FAD-linked oxidases, C-terminal domain"/>
    <property type="match status" value="1"/>
</dbReference>
<dbReference type="InterPro" id="IPR016169">
    <property type="entry name" value="FAD-bd_PCMH_sub2"/>
</dbReference>
<gene>
    <name evidence="7" type="ORF">C3Y92_05360</name>
</gene>
<dbReference type="InterPro" id="IPR051914">
    <property type="entry name" value="FAD-linked_OxidoTrans_Type4"/>
</dbReference>
<proteinExistence type="predicted"/>
<dbReference type="GO" id="GO:0016491">
    <property type="term" value="F:oxidoreductase activity"/>
    <property type="evidence" value="ECO:0007669"/>
    <property type="project" value="UniProtKB-ARBA"/>
</dbReference>
<reference evidence="7 8" key="1">
    <citation type="submission" date="2018-02" db="EMBL/GenBank/DDBJ databases">
        <title>Genome sequence of Desulfovibrio carbinolicus DSM 3852.</title>
        <authorList>
            <person name="Wilbanks E."/>
            <person name="Skennerton C.T."/>
            <person name="Orphan V.J."/>
        </authorList>
    </citation>
    <scope>NUCLEOTIDE SEQUENCE [LARGE SCALE GENOMIC DNA]</scope>
    <source>
        <strain evidence="7 8">DSM 3852</strain>
    </source>
</reference>
<feature type="domain" description="FAD-binding PCMH-type" evidence="6">
    <location>
        <begin position="134"/>
        <end position="354"/>
    </location>
</feature>
<keyword evidence="4" id="KW-0408">Iron</keyword>
<keyword evidence="1" id="KW-0285">Flavoprotein</keyword>
<dbReference type="InterPro" id="IPR009051">
    <property type="entry name" value="Helical_ferredxn"/>
</dbReference>
<evidence type="ECO:0000313" key="8">
    <source>
        <dbReference type="Proteomes" id="UP000293296"/>
    </source>
</evidence>
<dbReference type="InterPro" id="IPR016166">
    <property type="entry name" value="FAD-bd_PCMH"/>
</dbReference>
<dbReference type="InterPro" id="IPR006094">
    <property type="entry name" value="Oxid_FAD_bind_N"/>
</dbReference>
<dbReference type="GO" id="GO:0071949">
    <property type="term" value="F:FAD binding"/>
    <property type="evidence" value="ECO:0007669"/>
    <property type="project" value="InterPro"/>
</dbReference>
<dbReference type="InterPro" id="IPR016164">
    <property type="entry name" value="FAD-linked_Oxase-like_C"/>
</dbReference>
<dbReference type="OrthoDB" id="9811557at2"/>
<dbReference type="SUPFAM" id="SSF56176">
    <property type="entry name" value="FAD-binding/transporter-associated domain-like"/>
    <property type="match status" value="1"/>
</dbReference>
<evidence type="ECO:0000256" key="5">
    <source>
        <dbReference type="ARBA" id="ARBA00023014"/>
    </source>
</evidence>
<dbReference type="InterPro" id="IPR036318">
    <property type="entry name" value="FAD-bd_PCMH-like_sf"/>
</dbReference>
<dbReference type="PANTHER" id="PTHR42934:SF2">
    <property type="entry name" value="GLYCOLATE OXIDASE SUBUNIT GLCD"/>
    <property type="match status" value="1"/>
</dbReference>
<dbReference type="InterPro" id="IPR004017">
    <property type="entry name" value="Cys_rich_dom"/>
</dbReference>
<keyword evidence="5" id="KW-0411">Iron-sulfur</keyword>
<dbReference type="Gene3D" id="3.30.70.2740">
    <property type="match status" value="1"/>
</dbReference>
<dbReference type="InterPro" id="IPR004113">
    <property type="entry name" value="FAD-bd_oxidored_4_C"/>
</dbReference>
<dbReference type="SUPFAM" id="SSF54862">
    <property type="entry name" value="4Fe-4S ferredoxins"/>
    <property type="match status" value="1"/>
</dbReference>
<keyword evidence="3" id="KW-0274">FAD</keyword>
<dbReference type="Pfam" id="PF02754">
    <property type="entry name" value="CCG"/>
    <property type="match status" value="2"/>
</dbReference>
<dbReference type="InterPro" id="IPR017900">
    <property type="entry name" value="4Fe4S_Fe_S_CS"/>
</dbReference>
<keyword evidence="2" id="KW-0479">Metal-binding</keyword>
<protein>
    <submittedName>
        <fullName evidence="7">FAD-binding oxidoreductase</fullName>
    </submittedName>
</protein>
<evidence type="ECO:0000256" key="1">
    <source>
        <dbReference type="ARBA" id="ARBA00022630"/>
    </source>
</evidence>
<dbReference type="RefSeq" id="WP_129350299.1">
    <property type="nucleotide sequence ID" value="NZ_CP026538.1"/>
</dbReference>
<dbReference type="Proteomes" id="UP000293296">
    <property type="component" value="Chromosome"/>
</dbReference>
<dbReference type="PROSITE" id="PS00198">
    <property type="entry name" value="4FE4S_FER_1"/>
    <property type="match status" value="1"/>
</dbReference>
<dbReference type="Pfam" id="PF13183">
    <property type="entry name" value="Fer4_8"/>
    <property type="match status" value="1"/>
</dbReference>
<dbReference type="Pfam" id="PF02913">
    <property type="entry name" value="FAD-oxidase_C"/>
    <property type="match status" value="2"/>
</dbReference>
<evidence type="ECO:0000256" key="3">
    <source>
        <dbReference type="ARBA" id="ARBA00022827"/>
    </source>
</evidence>
<keyword evidence="8" id="KW-1185">Reference proteome</keyword>